<dbReference type="SUPFAM" id="SSF56219">
    <property type="entry name" value="DNase I-like"/>
    <property type="match status" value="1"/>
</dbReference>
<dbReference type="GO" id="GO:0042575">
    <property type="term" value="C:DNA polymerase complex"/>
    <property type="evidence" value="ECO:0007669"/>
    <property type="project" value="UniProtKB-ARBA"/>
</dbReference>
<dbReference type="EMBL" id="CAVLGL010000002">
    <property type="protein sequence ID" value="CAK1579809.1"/>
    <property type="molecule type" value="Genomic_DNA"/>
</dbReference>
<dbReference type="InterPro" id="IPR043502">
    <property type="entry name" value="DNA/RNA_pol_sf"/>
</dbReference>
<dbReference type="InterPro" id="IPR002156">
    <property type="entry name" value="RNaseH_domain"/>
</dbReference>
<dbReference type="GO" id="GO:0071897">
    <property type="term" value="P:DNA biosynthetic process"/>
    <property type="evidence" value="ECO:0007669"/>
    <property type="project" value="UniProtKB-ARBA"/>
</dbReference>
<gene>
    <name evidence="3" type="ORF">PARMNEM_LOCUS1696</name>
</gene>
<dbReference type="PROSITE" id="PS50879">
    <property type="entry name" value="RNASE_H_1"/>
    <property type="match status" value="1"/>
</dbReference>
<feature type="domain" description="RNase H type-1" evidence="2">
    <location>
        <begin position="938"/>
        <end position="1071"/>
    </location>
</feature>
<evidence type="ECO:0000259" key="2">
    <source>
        <dbReference type="PROSITE" id="PS50879"/>
    </source>
</evidence>
<organism evidence="3 4">
    <name type="scientific">Parnassius mnemosyne</name>
    <name type="common">clouded apollo</name>
    <dbReference type="NCBI Taxonomy" id="213953"/>
    <lineage>
        <taxon>Eukaryota</taxon>
        <taxon>Metazoa</taxon>
        <taxon>Ecdysozoa</taxon>
        <taxon>Arthropoda</taxon>
        <taxon>Hexapoda</taxon>
        <taxon>Insecta</taxon>
        <taxon>Pterygota</taxon>
        <taxon>Neoptera</taxon>
        <taxon>Endopterygota</taxon>
        <taxon>Lepidoptera</taxon>
        <taxon>Glossata</taxon>
        <taxon>Ditrysia</taxon>
        <taxon>Papilionoidea</taxon>
        <taxon>Papilionidae</taxon>
        <taxon>Parnassiinae</taxon>
        <taxon>Parnassini</taxon>
        <taxon>Parnassius</taxon>
        <taxon>Driopa</taxon>
    </lineage>
</organism>
<dbReference type="InterPro" id="IPR012337">
    <property type="entry name" value="RNaseH-like_sf"/>
</dbReference>
<accession>A0AAV1KBA7</accession>
<dbReference type="Pfam" id="PF00078">
    <property type="entry name" value="RVT_1"/>
    <property type="match status" value="1"/>
</dbReference>
<dbReference type="PROSITE" id="PS50878">
    <property type="entry name" value="RT_POL"/>
    <property type="match status" value="1"/>
</dbReference>
<dbReference type="InterPro" id="IPR005135">
    <property type="entry name" value="Endo/exonuclease/phosphatase"/>
</dbReference>
<dbReference type="PANTHER" id="PTHR19446">
    <property type="entry name" value="REVERSE TRANSCRIPTASES"/>
    <property type="match status" value="1"/>
</dbReference>
<dbReference type="InterPro" id="IPR000477">
    <property type="entry name" value="RT_dom"/>
</dbReference>
<evidence type="ECO:0000313" key="3">
    <source>
        <dbReference type="EMBL" id="CAK1579809.1"/>
    </source>
</evidence>
<dbReference type="GO" id="GO:0003676">
    <property type="term" value="F:nucleic acid binding"/>
    <property type="evidence" value="ECO:0007669"/>
    <property type="project" value="InterPro"/>
</dbReference>
<dbReference type="SUPFAM" id="SSF53098">
    <property type="entry name" value="Ribonuclease H-like"/>
    <property type="match status" value="1"/>
</dbReference>
<dbReference type="Gene3D" id="3.30.420.10">
    <property type="entry name" value="Ribonuclease H-like superfamily/Ribonuclease H"/>
    <property type="match status" value="1"/>
</dbReference>
<dbReference type="AlphaFoldDB" id="A0AAV1KBA7"/>
<protein>
    <recommendedName>
        <fullName evidence="5">Retrovirus-related Pol polyprotein from type-1 retrotransposable element R1</fullName>
    </recommendedName>
</protein>
<proteinExistence type="predicted"/>
<name>A0AAV1KBA7_9NEOP</name>
<evidence type="ECO:0000313" key="4">
    <source>
        <dbReference type="Proteomes" id="UP001314205"/>
    </source>
</evidence>
<comment type="caution">
    <text evidence="3">The sequence shown here is derived from an EMBL/GenBank/DDBJ whole genome shotgun (WGS) entry which is preliminary data.</text>
</comment>
<dbReference type="SUPFAM" id="SSF56672">
    <property type="entry name" value="DNA/RNA polymerases"/>
    <property type="match status" value="1"/>
</dbReference>
<evidence type="ECO:0008006" key="5">
    <source>
        <dbReference type="Google" id="ProtNLM"/>
    </source>
</evidence>
<dbReference type="Gene3D" id="3.60.10.10">
    <property type="entry name" value="Endonuclease/exonuclease/phosphatase"/>
    <property type="match status" value="1"/>
</dbReference>
<keyword evidence="4" id="KW-1185">Reference proteome</keyword>
<feature type="domain" description="Reverse transcriptase" evidence="1">
    <location>
        <begin position="504"/>
        <end position="775"/>
    </location>
</feature>
<sequence>MPEDTQTVKIVQVNLGRGMAAYKESLQMAVNQKITLLLLQEPYIGSKGHVTCNRRVIQKVNNIIDKPVKSAVIVVDPTYLIIENPEYISENIVGFIIKVGNHSIGILNVYLEKNGDLDEDIRNIVKIAQNMDTEDIILAGDFNAKSPWWGSREEDRRGLHLSEMIAEMDMNILNQGNDPTFYQYRAGKLYSSLVDVTACTSSLLHKVEKWRVDPDFVTLSDHRAIQFQINIIIDRQKTSPRKSTRLFNTAKANWSIFRDVLKEGLENDKITEIKVNLIKTTNDLEDILDKYIKQVSIASKRAIPPISKKINTTCTPWWTKELEAERRELIRLRRRIRFANTRRKPFLIQEFTAAKEKYVSNIMFTITESWKQLCTKQEKETIWQSIYRIIRKCTTISEDKLLRLGEKTLNPNDSAMLLAKVFYPEDEVNKDTEEQGKVRDESNAIIKDLRYDSISFREFTEEEIEMVLQRMNPKKAPGEDGITSDICYEAYKTSPSTLKAIFNKCLELGHFPEIWKKAVIKVIPKPGKDDYSVPKSYRPIGLLPVFGKILEKLFVGRLLWQLGSEDKLNSLQYGFMPQRSTEDALYDTMTVIRQGIKEKMIVVVVSLDIEGAFDNAWWPQIIREMKRKKVSPEILRLVTSYLSFRSILLKYAGAEVTKSTTKGCIQGSTCGPILWNILLDPLLESISKLNVRIQAYADDILVIAKGHSANAVEEKLNPALEQVMAWGKKHKLNFAPHKTQAIVITKKLSYEIPIIKMNNIIIKPSSSLKVLGVTFDTNLNFVEHLDGVLRKALNIYKTISRTARANWGLNSEIVKTIYLAVVEPTILHAASVWATVAKKEYMRKRLERITRMFAIKICKGHRTISFTSSVLLSGIIPLDLRALEHLSLYEIKRGKPLAQLPGRTVEKPISPFCLPHPAERERVSFKMVVTQEEENAIDGLKPRIYTDGSKLEDKVGGAVSVWREGKEILKSTFRLESYCSVYQAELTAILKALDMMCKISKLKKAIILSDSRSALECLTDSTSLQPLAVEIRERLRELKNKDGDVEFYWVKAHIGIPGNERADELAKKAALSNKQAAVYDKCPLSFVKRLTRDSTCMGWQQRYNEAITGAVTKIFFPDIRQAHSTLKNIKLDNVKTQLLTGHGGFKAYLFKYKLTQSPSCACSSEVDETILHLLIDCPRFAMKRLECEQKMGIAIKDTTLKYAINNDDCRTHFLKYAEIVVRTAGKANGSKIV</sequence>
<dbReference type="Pfam" id="PF14529">
    <property type="entry name" value="Exo_endo_phos_2"/>
    <property type="match status" value="1"/>
</dbReference>
<dbReference type="Pfam" id="PF00075">
    <property type="entry name" value="RNase_H"/>
    <property type="match status" value="1"/>
</dbReference>
<dbReference type="CDD" id="cd01650">
    <property type="entry name" value="RT_nLTR_like"/>
    <property type="match status" value="1"/>
</dbReference>
<dbReference type="CDD" id="cd09077">
    <property type="entry name" value="R1-I-EN"/>
    <property type="match status" value="1"/>
</dbReference>
<dbReference type="GO" id="GO:0004523">
    <property type="term" value="F:RNA-DNA hybrid ribonuclease activity"/>
    <property type="evidence" value="ECO:0007669"/>
    <property type="project" value="InterPro"/>
</dbReference>
<reference evidence="3 4" key="1">
    <citation type="submission" date="2023-11" db="EMBL/GenBank/DDBJ databases">
        <authorList>
            <person name="Hedman E."/>
            <person name="Englund M."/>
            <person name="Stromberg M."/>
            <person name="Nyberg Akerstrom W."/>
            <person name="Nylinder S."/>
            <person name="Jareborg N."/>
            <person name="Kallberg Y."/>
            <person name="Kronander E."/>
        </authorList>
    </citation>
    <scope>NUCLEOTIDE SEQUENCE [LARGE SCALE GENOMIC DNA]</scope>
</reference>
<dbReference type="InterPro" id="IPR036397">
    <property type="entry name" value="RNaseH_sf"/>
</dbReference>
<dbReference type="InterPro" id="IPR036691">
    <property type="entry name" value="Endo/exonu/phosph_ase_sf"/>
</dbReference>
<evidence type="ECO:0000259" key="1">
    <source>
        <dbReference type="PROSITE" id="PS50878"/>
    </source>
</evidence>
<dbReference type="CDD" id="cd09276">
    <property type="entry name" value="Rnase_HI_RT_non_LTR"/>
    <property type="match status" value="1"/>
</dbReference>
<dbReference type="Proteomes" id="UP001314205">
    <property type="component" value="Unassembled WGS sequence"/>
</dbReference>